<dbReference type="InterPro" id="IPR036505">
    <property type="entry name" value="Amidase/PGRP_sf"/>
</dbReference>
<evidence type="ECO:0000259" key="3">
    <source>
        <dbReference type="SMART" id="SM00644"/>
    </source>
</evidence>
<dbReference type="PANTHER" id="PTHR11022">
    <property type="entry name" value="PEPTIDOGLYCAN RECOGNITION PROTEIN"/>
    <property type="match status" value="1"/>
</dbReference>
<dbReference type="InterPro" id="IPR015510">
    <property type="entry name" value="PGRP"/>
</dbReference>
<dbReference type="RefSeq" id="WP_012855242.1">
    <property type="nucleotide sequence ID" value="NC_013510.1"/>
</dbReference>
<dbReference type="Proteomes" id="UP000001918">
    <property type="component" value="Chromosome"/>
</dbReference>
<dbReference type="AlphaFoldDB" id="D1A8E6"/>
<dbReference type="SMART" id="SM00701">
    <property type="entry name" value="PGRP"/>
    <property type="match status" value="1"/>
</dbReference>
<dbReference type="GO" id="GO:0008745">
    <property type="term" value="F:N-acetylmuramoyl-L-alanine amidase activity"/>
    <property type="evidence" value="ECO:0007669"/>
    <property type="project" value="InterPro"/>
</dbReference>
<dbReference type="InterPro" id="IPR002502">
    <property type="entry name" value="Amidase_domain"/>
</dbReference>
<comment type="similarity">
    <text evidence="1">Belongs to the N-acetylmuramoyl-L-alanine amidase 2 family.</text>
</comment>
<evidence type="ECO:0000313" key="5">
    <source>
        <dbReference type="EMBL" id="ACZ00461.1"/>
    </source>
</evidence>
<accession>D1A8E6</accession>
<keyword evidence="6" id="KW-1185">Reference proteome</keyword>
<feature type="domain" description="Peptidoglycan recognition protein family" evidence="4">
    <location>
        <begin position="47"/>
        <end position="201"/>
    </location>
</feature>
<dbReference type="EMBL" id="CP001738">
    <property type="protein sequence ID" value="ACZ00461.1"/>
    <property type="molecule type" value="Genomic_DNA"/>
</dbReference>
<evidence type="ECO:0000259" key="4">
    <source>
        <dbReference type="SMART" id="SM00701"/>
    </source>
</evidence>
<dbReference type="Pfam" id="PF01510">
    <property type="entry name" value="Amidase_2"/>
    <property type="match status" value="1"/>
</dbReference>
<gene>
    <name evidence="5" type="ordered locus">Tcur_4945</name>
</gene>
<dbReference type="InterPro" id="IPR006311">
    <property type="entry name" value="TAT_signal"/>
</dbReference>
<dbReference type="STRING" id="471852.Tcur_4945"/>
<dbReference type="SUPFAM" id="SSF55846">
    <property type="entry name" value="N-acetylmuramoyl-L-alanine amidase-like"/>
    <property type="match status" value="1"/>
</dbReference>
<protein>
    <submittedName>
        <fullName evidence="5">N-acetylmuramoyl-L-alanine amidase family 2</fullName>
    </submittedName>
</protein>
<dbReference type="GO" id="GO:0008270">
    <property type="term" value="F:zinc ion binding"/>
    <property type="evidence" value="ECO:0007669"/>
    <property type="project" value="InterPro"/>
</dbReference>
<evidence type="ECO:0000256" key="2">
    <source>
        <dbReference type="SAM" id="MobiDB-lite"/>
    </source>
</evidence>
<dbReference type="SMART" id="SM00644">
    <property type="entry name" value="Ami_2"/>
    <property type="match status" value="1"/>
</dbReference>
<dbReference type="eggNOG" id="COG5632">
    <property type="taxonomic scope" value="Bacteria"/>
</dbReference>
<dbReference type="InterPro" id="IPR006619">
    <property type="entry name" value="PGRP_domain_met/bac"/>
</dbReference>
<dbReference type="PANTHER" id="PTHR11022:SF41">
    <property type="entry name" value="PEPTIDOGLYCAN-RECOGNITION PROTEIN LC-RELATED"/>
    <property type="match status" value="1"/>
</dbReference>
<dbReference type="CDD" id="cd06583">
    <property type="entry name" value="PGRP"/>
    <property type="match status" value="1"/>
</dbReference>
<feature type="region of interest" description="Disordered" evidence="2">
    <location>
        <begin position="242"/>
        <end position="273"/>
    </location>
</feature>
<feature type="domain" description="N-acetylmuramoyl-L-alanine amidase" evidence="3">
    <location>
        <begin position="59"/>
        <end position="207"/>
    </location>
</feature>
<reference evidence="5 6" key="1">
    <citation type="journal article" date="2011" name="Stand. Genomic Sci.">
        <title>Complete genome sequence of Thermomonospora curvata type strain (B9).</title>
        <authorList>
            <person name="Chertkov O."/>
            <person name="Sikorski J."/>
            <person name="Nolan M."/>
            <person name="Lapidus A."/>
            <person name="Lucas S."/>
            <person name="Del Rio T.G."/>
            <person name="Tice H."/>
            <person name="Cheng J.F."/>
            <person name="Goodwin L."/>
            <person name="Pitluck S."/>
            <person name="Liolios K."/>
            <person name="Ivanova N."/>
            <person name="Mavromatis K."/>
            <person name="Mikhailova N."/>
            <person name="Ovchinnikova G."/>
            <person name="Pati A."/>
            <person name="Chen A."/>
            <person name="Palaniappan K."/>
            <person name="Djao O.D."/>
            <person name="Land M."/>
            <person name="Hauser L."/>
            <person name="Chang Y.J."/>
            <person name="Jeffries C.D."/>
            <person name="Brettin T."/>
            <person name="Han C."/>
            <person name="Detter J.C."/>
            <person name="Rohde M."/>
            <person name="Goker M."/>
            <person name="Woyke T."/>
            <person name="Bristow J."/>
            <person name="Eisen J.A."/>
            <person name="Markowitz V."/>
            <person name="Hugenholtz P."/>
            <person name="Klenk H.P."/>
            <person name="Kyrpides N.C."/>
        </authorList>
    </citation>
    <scope>NUCLEOTIDE SEQUENCE [LARGE SCALE GENOMIC DNA]</scope>
    <source>
        <strain evidence="6">ATCC 19995 / DSM 43183 / JCM 3096 / KCTC 9072 / NBRC 15933 / NCIMB 10081 / Henssen B9</strain>
    </source>
</reference>
<evidence type="ECO:0000256" key="1">
    <source>
        <dbReference type="ARBA" id="ARBA00007553"/>
    </source>
</evidence>
<dbReference type="PROSITE" id="PS51318">
    <property type="entry name" value="TAT"/>
    <property type="match status" value="1"/>
</dbReference>
<evidence type="ECO:0000313" key="6">
    <source>
        <dbReference type="Proteomes" id="UP000001918"/>
    </source>
</evidence>
<dbReference type="HOGENOM" id="CLU_037559_0_1_11"/>
<proteinExistence type="inferred from homology"/>
<dbReference type="KEGG" id="tcu:Tcur_4945"/>
<sequence length="273" mass="30789">MTACSQGWISRRTFLSSAAGTGLIMAFPLVDQAEAAERGGGDTRRLLRVHAREQWDARPPRQRAQILNRPPNRIVIHHTATANTKDYSLEHAYRLSRLLQRFHMERNGWDDIGEQLTISRGGHVMEGRNHTLAAIKSGRHVVGAQVRGHNHHTIGIESEGTYSNAPIPAPLWYSLVDTCVWLCHAYDLNPFLAIRGHRDFNATECPGDVLYAALPYLRKEVARRLRRLNKWLPAHGTRPIRPNIKVPAFPKPPPPPKPPKIPIVGRTKNRTGR</sequence>
<name>D1A8E6_THECD</name>
<feature type="compositionally biased region" description="Pro residues" evidence="2">
    <location>
        <begin position="249"/>
        <end position="261"/>
    </location>
</feature>
<organism evidence="5 6">
    <name type="scientific">Thermomonospora curvata (strain ATCC 19995 / DSM 43183 / JCM 3096 / KCTC 9072 / NBRC 15933 / NCIMB 10081 / Henssen B9)</name>
    <dbReference type="NCBI Taxonomy" id="471852"/>
    <lineage>
        <taxon>Bacteria</taxon>
        <taxon>Bacillati</taxon>
        <taxon>Actinomycetota</taxon>
        <taxon>Actinomycetes</taxon>
        <taxon>Streptosporangiales</taxon>
        <taxon>Thermomonosporaceae</taxon>
        <taxon>Thermomonospora</taxon>
    </lineage>
</organism>
<dbReference type="Gene3D" id="3.40.80.10">
    <property type="entry name" value="Peptidoglycan recognition protein-like"/>
    <property type="match status" value="1"/>
</dbReference>
<dbReference type="GO" id="GO:0009253">
    <property type="term" value="P:peptidoglycan catabolic process"/>
    <property type="evidence" value="ECO:0007669"/>
    <property type="project" value="InterPro"/>
</dbReference>